<dbReference type="EMBL" id="AP018227">
    <property type="protein sequence ID" value="BAY86797.1"/>
    <property type="molecule type" value="Genomic_DNA"/>
</dbReference>
<dbReference type="Gene3D" id="3.90.25.10">
    <property type="entry name" value="UDP-galactose 4-epimerase, domain 1"/>
    <property type="match status" value="1"/>
</dbReference>
<organism evidence="3 4">
    <name type="scientific">Calothrix parasitica NIES-267</name>
    <dbReference type="NCBI Taxonomy" id="1973488"/>
    <lineage>
        <taxon>Bacteria</taxon>
        <taxon>Bacillati</taxon>
        <taxon>Cyanobacteriota</taxon>
        <taxon>Cyanophyceae</taxon>
        <taxon>Nostocales</taxon>
        <taxon>Calotrichaceae</taxon>
        <taxon>Calothrix</taxon>
    </lineage>
</organism>
<dbReference type="InterPro" id="IPR036291">
    <property type="entry name" value="NAD(P)-bd_dom_sf"/>
</dbReference>
<dbReference type="OrthoDB" id="9811743at2"/>
<dbReference type="AlphaFoldDB" id="A0A1Z4M023"/>
<name>A0A1Z4M023_9CYAN</name>
<dbReference type="Gene3D" id="3.40.50.720">
    <property type="entry name" value="NAD(P)-binding Rossmann-like Domain"/>
    <property type="match status" value="1"/>
</dbReference>
<accession>A0A1Z4M023</accession>
<dbReference type="PANTHER" id="PTHR43000">
    <property type="entry name" value="DTDP-D-GLUCOSE 4,6-DEHYDRATASE-RELATED"/>
    <property type="match status" value="1"/>
</dbReference>
<evidence type="ECO:0000313" key="4">
    <source>
        <dbReference type="Proteomes" id="UP000218418"/>
    </source>
</evidence>
<dbReference type="InterPro" id="IPR001509">
    <property type="entry name" value="Epimerase_deHydtase"/>
</dbReference>
<evidence type="ECO:0000313" key="3">
    <source>
        <dbReference type="EMBL" id="BAY86797.1"/>
    </source>
</evidence>
<reference evidence="3 4" key="1">
    <citation type="submission" date="2017-06" db="EMBL/GenBank/DDBJ databases">
        <title>Genome sequencing of cyanobaciteial culture collection at National Institute for Environmental Studies (NIES).</title>
        <authorList>
            <person name="Hirose Y."/>
            <person name="Shimura Y."/>
            <person name="Fujisawa T."/>
            <person name="Nakamura Y."/>
            <person name="Kawachi M."/>
        </authorList>
    </citation>
    <scope>NUCLEOTIDE SEQUENCE [LARGE SCALE GENOMIC DNA]</scope>
    <source>
        <strain evidence="3 4">NIES-267</strain>
    </source>
</reference>
<dbReference type="Proteomes" id="UP000218418">
    <property type="component" value="Chromosome"/>
</dbReference>
<dbReference type="SUPFAM" id="SSF51735">
    <property type="entry name" value="NAD(P)-binding Rossmann-fold domains"/>
    <property type="match status" value="1"/>
</dbReference>
<gene>
    <name evidence="3" type="ORF">NIES267_63080</name>
</gene>
<comment type="similarity">
    <text evidence="1">Belongs to the NAD(P)-dependent epimerase/dehydratase family.</text>
</comment>
<sequence>MIKNIVTGAAGFIGSHLAEELLKRGERVIGVDEFNDYYDPILKRQNIAHLQKFPQFKLIEGNIQFLDWKLLLKDVDVVYHQAAQAGVRASWGEGFRAYTERNISSTQVMLEAAKEAKNLKRLVYASTSSVYGDAETLPTSEQICPKPVSPYGITKLAAERLCGLYHKNFGLPFVALRYFTVYGPRQRPDMAFHKFYKAVLEDEAIPIYGDGLQTRDFTFVSDAVAANLAAATAENAVGEIFNIGGGSRVVLKEVLETMEEIVGKPIKKNYIERAMGDARHTAADVSKAKRILSYQPAVSLREGLALEWEWVKNLYICTTSN</sequence>
<feature type="domain" description="NAD-dependent epimerase/dehydratase" evidence="2">
    <location>
        <begin position="5"/>
        <end position="244"/>
    </location>
</feature>
<keyword evidence="4" id="KW-1185">Reference proteome</keyword>
<evidence type="ECO:0000256" key="1">
    <source>
        <dbReference type="ARBA" id="ARBA00007637"/>
    </source>
</evidence>
<proteinExistence type="inferred from homology"/>
<dbReference type="Pfam" id="PF01370">
    <property type="entry name" value="Epimerase"/>
    <property type="match status" value="1"/>
</dbReference>
<protein>
    <submittedName>
        <fullName evidence="3">Nucleotide sugar epimerase</fullName>
    </submittedName>
</protein>
<evidence type="ECO:0000259" key="2">
    <source>
        <dbReference type="Pfam" id="PF01370"/>
    </source>
</evidence>
<dbReference type="PRINTS" id="PR01713">
    <property type="entry name" value="NUCEPIMERASE"/>
</dbReference>